<feature type="domain" description="VTT" evidence="8">
    <location>
        <begin position="40"/>
        <end position="163"/>
    </location>
</feature>
<evidence type="ECO:0000313" key="10">
    <source>
        <dbReference type="Proteomes" id="UP000249393"/>
    </source>
</evidence>
<dbReference type="AlphaFoldDB" id="A0A2W5VHR5"/>
<keyword evidence="3 7" id="KW-1003">Cell membrane</keyword>
<organism evidence="9 10">
    <name type="scientific">Caulobacter segnis</name>
    <dbReference type="NCBI Taxonomy" id="88688"/>
    <lineage>
        <taxon>Bacteria</taxon>
        <taxon>Pseudomonadati</taxon>
        <taxon>Pseudomonadota</taxon>
        <taxon>Alphaproteobacteria</taxon>
        <taxon>Caulobacterales</taxon>
        <taxon>Caulobacteraceae</taxon>
        <taxon>Caulobacter</taxon>
    </lineage>
</organism>
<dbReference type="RefSeq" id="WP_304274631.1">
    <property type="nucleotide sequence ID" value="NZ_QFQZ01000008.1"/>
</dbReference>
<dbReference type="Proteomes" id="UP000249393">
    <property type="component" value="Unassembled WGS sequence"/>
</dbReference>
<dbReference type="InterPro" id="IPR032818">
    <property type="entry name" value="DedA-like"/>
</dbReference>
<evidence type="ECO:0000259" key="8">
    <source>
        <dbReference type="Pfam" id="PF09335"/>
    </source>
</evidence>
<evidence type="ECO:0000256" key="2">
    <source>
        <dbReference type="ARBA" id="ARBA00010792"/>
    </source>
</evidence>
<evidence type="ECO:0000256" key="6">
    <source>
        <dbReference type="ARBA" id="ARBA00023136"/>
    </source>
</evidence>
<feature type="transmembrane region" description="Helical" evidence="7">
    <location>
        <begin position="178"/>
        <end position="197"/>
    </location>
</feature>
<evidence type="ECO:0000313" key="9">
    <source>
        <dbReference type="EMBL" id="PZR36246.1"/>
    </source>
</evidence>
<evidence type="ECO:0000256" key="5">
    <source>
        <dbReference type="ARBA" id="ARBA00022989"/>
    </source>
</evidence>
<feature type="transmembrane region" description="Helical" evidence="7">
    <location>
        <begin position="21"/>
        <end position="50"/>
    </location>
</feature>
<comment type="subcellular location">
    <subcellularLocation>
        <location evidence="1 7">Cell membrane</location>
        <topology evidence="1 7">Multi-pass membrane protein</topology>
    </subcellularLocation>
</comment>
<comment type="caution">
    <text evidence="9">The sequence shown here is derived from an EMBL/GenBank/DDBJ whole genome shotgun (WGS) entry which is preliminary data.</text>
</comment>
<protein>
    <submittedName>
        <fullName evidence="9">DedA family protein</fullName>
    </submittedName>
</protein>
<keyword evidence="5 7" id="KW-1133">Transmembrane helix</keyword>
<feature type="transmembrane region" description="Helical" evidence="7">
    <location>
        <begin position="145"/>
        <end position="166"/>
    </location>
</feature>
<name>A0A2W5VHR5_9CAUL</name>
<dbReference type="GO" id="GO:0005886">
    <property type="term" value="C:plasma membrane"/>
    <property type="evidence" value="ECO:0007669"/>
    <property type="project" value="UniProtKB-SubCell"/>
</dbReference>
<dbReference type="PANTHER" id="PTHR30353">
    <property type="entry name" value="INNER MEMBRANE PROTEIN DEDA-RELATED"/>
    <property type="match status" value="1"/>
</dbReference>
<evidence type="ECO:0000256" key="4">
    <source>
        <dbReference type="ARBA" id="ARBA00022692"/>
    </source>
</evidence>
<reference evidence="9 10" key="1">
    <citation type="submission" date="2017-08" db="EMBL/GenBank/DDBJ databases">
        <title>Infants hospitalized years apart are colonized by the same room-sourced microbial strains.</title>
        <authorList>
            <person name="Brooks B."/>
            <person name="Olm M.R."/>
            <person name="Firek B.A."/>
            <person name="Baker R."/>
            <person name="Thomas B.C."/>
            <person name="Morowitz M.J."/>
            <person name="Banfield J.F."/>
        </authorList>
    </citation>
    <scope>NUCLEOTIDE SEQUENCE [LARGE SCALE GENOMIC DNA]</scope>
    <source>
        <strain evidence="9">S2_003_000_R2_4</strain>
    </source>
</reference>
<feature type="transmembrane region" description="Helical" evidence="7">
    <location>
        <begin position="62"/>
        <end position="81"/>
    </location>
</feature>
<dbReference type="EMBL" id="QFQZ01000008">
    <property type="protein sequence ID" value="PZR36246.1"/>
    <property type="molecule type" value="Genomic_DNA"/>
</dbReference>
<gene>
    <name evidence="9" type="ORF">DI526_04570</name>
</gene>
<dbReference type="Pfam" id="PF09335">
    <property type="entry name" value="VTT_dom"/>
    <property type="match status" value="1"/>
</dbReference>
<keyword evidence="6 7" id="KW-0472">Membrane</keyword>
<dbReference type="PANTHER" id="PTHR30353:SF15">
    <property type="entry name" value="INNER MEMBRANE PROTEIN YABI"/>
    <property type="match status" value="1"/>
</dbReference>
<sequence length="206" mass="21592">MESWIADLSRVAAENAGFAGAILFVFTLLEALLVVGLLVPIVGVMLAAGALVAQGVLHPVEAILWCSAGAAVGDAISYLMGRGLGGRRASRLLFAGKRRLLARAKLLTRRHGVLAIAAARYLGPARPFIPILAGMSRTRGWSFQLASVLSAPIWVISLLAPGYLAARNLQLLRTDPTIAIALALAAAGLIAGAWLLARRMNRALAV</sequence>
<evidence type="ECO:0000256" key="3">
    <source>
        <dbReference type="ARBA" id="ARBA00022475"/>
    </source>
</evidence>
<evidence type="ECO:0000256" key="1">
    <source>
        <dbReference type="ARBA" id="ARBA00004651"/>
    </source>
</evidence>
<dbReference type="InterPro" id="IPR032816">
    <property type="entry name" value="VTT_dom"/>
</dbReference>
<comment type="similarity">
    <text evidence="2 7">Belongs to the DedA family.</text>
</comment>
<evidence type="ECO:0000256" key="7">
    <source>
        <dbReference type="RuleBase" id="RU367016"/>
    </source>
</evidence>
<accession>A0A2W5VHR5</accession>
<keyword evidence="4 7" id="KW-0812">Transmembrane</keyword>
<proteinExistence type="inferred from homology"/>